<name>A0A811NR63_9POAL</name>
<evidence type="ECO:0008006" key="5">
    <source>
        <dbReference type="Google" id="ProtNLM"/>
    </source>
</evidence>
<dbReference type="PANTHER" id="PTHR23300">
    <property type="entry name" value="METHANETHIOL OXIDASE"/>
    <property type="match status" value="1"/>
</dbReference>
<evidence type="ECO:0000256" key="2">
    <source>
        <dbReference type="ARBA" id="ARBA00023266"/>
    </source>
</evidence>
<comment type="caution">
    <text evidence="3">The sequence shown here is derived from an EMBL/GenBank/DDBJ whole genome shotgun (WGS) entry which is preliminary data.</text>
</comment>
<accession>A0A811NR63</accession>
<evidence type="ECO:0000313" key="3">
    <source>
        <dbReference type="EMBL" id="CAD6228521.1"/>
    </source>
</evidence>
<dbReference type="Proteomes" id="UP000604825">
    <property type="component" value="Unassembled WGS sequence"/>
</dbReference>
<dbReference type="Pfam" id="PF05694">
    <property type="entry name" value="SBP56"/>
    <property type="match status" value="1"/>
</dbReference>
<protein>
    <recommendedName>
        <fullName evidence="5">Methanethiol oxidase</fullName>
    </recommendedName>
</protein>
<organism evidence="3 4">
    <name type="scientific">Miscanthus lutarioriparius</name>
    <dbReference type="NCBI Taxonomy" id="422564"/>
    <lineage>
        <taxon>Eukaryota</taxon>
        <taxon>Viridiplantae</taxon>
        <taxon>Streptophyta</taxon>
        <taxon>Embryophyta</taxon>
        <taxon>Tracheophyta</taxon>
        <taxon>Spermatophyta</taxon>
        <taxon>Magnoliopsida</taxon>
        <taxon>Liliopsida</taxon>
        <taxon>Poales</taxon>
        <taxon>Poaceae</taxon>
        <taxon>PACMAD clade</taxon>
        <taxon>Panicoideae</taxon>
        <taxon>Andropogonodae</taxon>
        <taxon>Andropogoneae</taxon>
        <taxon>Saccharinae</taxon>
        <taxon>Miscanthus</taxon>
    </lineage>
</organism>
<gene>
    <name evidence="3" type="ORF">NCGR_LOCUS19294</name>
</gene>
<dbReference type="InterPro" id="IPR008826">
    <property type="entry name" value="Se-bd"/>
</dbReference>
<comment type="similarity">
    <text evidence="1">Belongs to the selenium-binding protein family.</text>
</comment>
<dbReference type="EMBL" id="CAJGYO010000005">
    <property type="protein sequence ID" value="CAD6228521.1"/>
    <property type="molecule type" value="Genomic_DNA"/>
</dbReference>
<dbReference type="SUPFAM" id="SSF101908">
    <property type="entry name" value="Putative isomerase YbhE"/>
    <property type="match status" value="1"/>
</dbReference>
<reference evidence="3" key="1">
    <citation type="submission" date="2020-10" db="EMBL/GenBank/DDBJ databases">
        <authorList>
            <person name="Han B."/>
            <person name="Lu T."/>
            <person name="Zhao Q."/>
            <person name="Huang X."/>
            <person name="Zhao Y."/>
        </authorList>
    </citation>
    <scope>NUCLEOTIDE SEQUENCE</scope>
</reference>
<dbReference type="PANTHER" id="PTHR23300:SF0">
    <property type="entry name" value="METHANETHIOL OXIDASE"/>
    <property type="match status" value="1"/>
</dbReference>
<proteinExistence type="inferred from homology"/>
<keyword evidence="2" id="KW-0711">Selenium</keyword>
<dbReference type="OrthoDB" id="10252446at2759"/>
<evidence type="ECO:0000313" key="4">
    <source>
        <dbReference type="Proteomes" id="UP000604825"/>
    </source>
</evidence>
<dbReference type="GO" id="GO:0008430">
    <property type="term" value="F:selenium binding"/>
    <property type="evidence" value="ECO:0007669"/>
    <property type="project" value="InterPro"/>
</dbReference>
<dbReference type="AlphaFoldDB" id="A0A811NR63"/>
<sequence length="426" mass="46571">MAGAAVAAVDVPAAAANGGACCHAAKGPGYATPLEAMEKGPREKLVYVTCVYNGDPQAPGHPHRPGDELHHSGWNSCSSCHGDPSAKRRFLILPSLLSGRVYVVDTATDLRAPSLHKVVESEDIAEKTGLGFPHTSYCLASGDIMISCLGDKEGNAAGNGFLLLDSEFNVKERWEKPGHSPLFGYDFWYQPRHKTMISSSWGAPAAFRTGFNLQHVQDGLYGRHLHVYDWPGGELKQTLDLGDTGLLPLEVRFLHDPSKDTGYVGCALTSNMVRFFKTTDGSWAMRQYNIEDPAKPFLAGQVWVGGLLQKGSDVVYVTDDGQEEQYNVPQVKGHRLRGGPQMIQLSLDGKRIFVTNSLFSRWDEQFFGDDLVKKGSHMLQIDVDTEKGGLAINPNFFVDFGTEPDGPALAHEMRYPGGDCTSDIWI</sequence>
<keyword evidence="4" id="KW-1185">Reference proteome</keyword>
<evidence type="ECO:0000256" key="1">
    <source>
        <dbReference type="ARBA" id="ARBA00005606"/>
    </source>
</evidence>